<name>A0A949N959_9FIRM</name>
<feature type="transmembrane region" description="Helical" evidence="6">
    <location>
        <begin position="212"/>
        <end position="229"/>
    </location>
</feature>
<keyword evidence="3 6" id="KW-0812">Transmembrane</keyword>
<gene>
    <name evidence="7" type="ORF">KTH89_00540</name>
</gene>
<feature type="transmembrane region" description="Helical" evidence="6">
    <location>
        <begin position="235"/>
        <end position="255"/>
    </location>
</feature>
<accession>A0A949N959</accession>
<evidence type="ECO:0000256" key="6">
    <source>
        <dbReference type="SAM" id="Phobius"/>
    </source>
</evidence>
<keyword evidence="8" id="KW-1185">Reference proteome</keyword>
<comment type="caution">
    <text evidence="7">The sequence shown here is derived from an EMBL/GenBank/DDBJ whole genome shotgun (WGS) entry which is preliminary data.</text>
</comment>
<dbReference type="Pfam" id="PF02653">
    <property type="entry name" value="BPD_transp_2"/>
    <property type="match status" value="1"/>
</dbReference>
<dbReference type="GO" id="GO:0005886">
    <property type="term" value="C:plasma membrane"/>
    <property type="evidence" value="ECO:0007669"/>
    <property type="project" value="UniProtKB-SubCell"/>
</dbReference>
<feature type="transmembrane region" description="Helical" evidence="6">
    <location>
        <begin position="94"/>
        <end position="116"/>
    </location>
</feature>
<keyword evidence="5 6" id="KW-0472">Membrane</keyword>
<feature type="transmembrane region" description="Helical" evidence="6">
    <location>
        <begin position="267"/>
        <end position="286"/>
    </location>
</feature>
<feature type="transmembrane region" description="Helical" evidence="6">
    <location>
        <begin position="44"/>
        <end position="63"/>
    </location>
</feature>
<evidence type="ECO:0000313" key="7">
    <source>
        <dbReference type="EMBL" id="MBU9735002.1"/>
    </source>
</evidence>
<evidence type="ECO:0000256" key="2">
    <source>
        <dbReference type="ARBA" id="ARBA00022475"/>
    </source>
</evidence>
<evidence type="ECO:0000256" key="1">
    <source>
        <dbReference type="ARBA" id="ARBA00004651"/>
    </source>
</evidence>
<feature type="transmembrane region" description="Helical" evidence="6">
    <location>
        <begin position="123"/>
        <end position="141"/>
    </location>
</feature>
<dbReference type="Proteomes" id="UP000712157">
    <property type="component" value="Unassembled WGS sequence"/>
</dbReference>
<evidence type="ECO:0000256" key="3">
    <source>
        <dbReference type="ARBA" id="ARBA00022692"/>
    </source>
</evidence>
<feature type="transmembrane region" description="Helical" evidence="6">
    <location>
        <begin position="16"/>
        <end position="32"/>
    </location>
</feature>
<keyword evidence="2" id="KW-1003">Cell membrane</keyword>
<proteinExistence type="predicted"/>
<comment type="subcellular location">
    <subcellularLocation>
        <location evidence="1">Cell membrane</location>
        <topology evidence="1">Multi-pass membrane protein</topology>
    </subcellularLocation>
</comment>
<reference evidence="7" key="1">
    <citation type="submission" date="2021-06" db="EMBL/GenBank/DDBJ databases">
        <title>Description of novel taxa of the family Lachnospiraceae.</title>
        <authorList>
            <person name="Chaplin A.V."/>
            <person name="Sokolova S.R."/>
            <person name="Pikina A.P."/>
            <person name="Korzhanova M."/>
            <person name="Belova V."/>
            <person name="Korostin D."/>
            <person name="Efimov B.A."/>
        </authorList>
    </citation>
    <scope>NUCLEOTIDE SEQUENCE</scope>
    <source>
        <strain evidence="7">ASD5720</strain>
    </source>
</reference>
<sequence>MTQVRKFGRKSKHNNLILYIAILALVLIFSVTTKNFFSGTNLKAILQSMATLSVLAFGETFILSIGETDISNGAMLSLSPVIFAALYMRDVPFLPALILGILATLALGLLNALVIVKAGLPSFIGTLGVSGVAMGLTRIIANNKPILMEHQGMLKVFGGETAGIPNAVLWMAAMLLIGDFIIRRTRFGRNLLCIGDNREAAMIYGIRINRHVILAFLLDAVFVTTAGFMECCRSTYVTAGVGEALVLNSIVASVIGGTAVSGGRANMVGTFMGALFITIVANGLFMFAISPYLTNIIVGLVIIVVLTGNALMSNREQELKRT</sequence>
<organism evidence="7 8">
    <name type="scientific">Diplocloster agilis</name>
    <dbReference type="NCBI Taxonomy" id="2850323"/>
    <lineage>
        <taxon>Bacteria</taxon>
        <taxon>Bacillati</taxon>
        <taxon>Bacillota</taxon>
        <taxon>Clostridia</taxon>
        <taxon>Lachnospirales</taxon>
        <taxon>Lachnospiraceae</taxon>
        <taxon>Diplocloster</taxon>
    </lineage>
</organism>
<feature type="transmembrane region" description="Helical" evidence="6">
    <location>
        <begin position="161"/>
        <end position="182"/>
    </location>
</feature>
<evidence type="ECO:0000256" key="5">
    <source>
        <dbReference type="ARBA" id="ARBA00023136"/>
    </source>
</evidence>
<dbReference type="GO" id="GO:0022857">
    <property type="term" value="F:transmembrane transporter activity"/>
    <property type="evidence" value="ECO:0007669"/>
    <property type="project" value="InterPro"/>
</dbReference>
<dbReference type="EMBL" id="JAHQCW010000001">
    <property type="protein sequence ID" value="MBU9735002.1"/>
    <property type="molecule type" value="Genomic_DNA"/>
</dbReference>
<dbReference type="InterPro" id="IPR001851">
    <property type="entry name" value="ABC_transp_permease"/>
</dbReference>
<evidence type="ECO:0000256" key="4">
    <source>
        <dbReference type="ARBA" id="ARBA00022989"/>
    </source>
</evidence>
<protein>
    <submittedName>
        <fullName evidence="7">ABC transporter permease</fullName>
    </submittedName>
</protein>
<keyword evidence="4 6" id="KW-1133">Transmembrane helix</keyword>
<dbReference type="PANTHER" id="PTHR32196">
    <property type="entry name" value="ABC TRANSPORTER PERMEASE PROTEIN YPHD-RELATED-RELATED"/>
    <property type="match status" value="1"/>
</dbReference>
<dbReference type="AlphaFoldDB" id="A0A949N959"/>
<evidence type="ECO:0000313" key="8">
    <source>
        <dbReference type="Proteomes" id="UP000712157"/>
    </source>
</evidence>
<feature type="transmembrane region" description="Helical" evidence="6">
    <location>
        <begin position="292"/>
        <end position="312"/>
    </location>
</feature>
<dbReference type="RefSeq" id="WP_238720232.1">
    <property type="nucleotide sequence ID" value="NZ_JAHQCW010000001.1"/>
</dbReference>
<dbReference type="PANTHER" id="PTHR32196:SF72">
    <property type="entry name" value="RIBOSE IMPORT PERMEASE PROTEIN RBSC"/>
    <property type="match status" value="1"/>
</dbReference>
<dbReference type="CDD" id="cd06579">
    <property type="entry name" value="TM_PBP1_transp_AraH_like"/>
    <property type="match status" value="1"/>
</dbReference>